<accession>A0ABN6DAD0</accession>
<dbReference type="EMBL" id="AP024238">
    <property type="protein sequence ID" value="BCO26963.1"/>
    <property type="molecule type" value="Genomic_DNA"/>
</dbReference>
<evidence type="ECO:0000313" key="2">
    <source>
        <dbReference type="Proteomes" id="UP000824366"/>
    </source>
</evidence>
<sequence length="39" mass="4317">MCAMVLSVALRLDERDLEMGSSRCNKKARSERAFLSGKG</sequence>
<protein>
    <submittedName>
        <fullName evidence="1">Uncharacterized protein</fullName>
    </submittedName>
</protein>
<reference evidence="1 2" key="1">
    <citation type="journal article" date="2021" name="Microbiol. Spectr.">
        <title>A Single Bacterium Capable of Oxidation and Reduction of Iron at Circumneutral pH.</title>
        <authorList>
            <person name="Kato S."/>
            <person name="Ohkuma M."/>
        </authorList>
    </citation>
    <scope>NUCLEOTIDE SEQUENCE [LARGE SCALE GENOMIC DNA]</scope>
    <source>
        <strain evidence="1 2">MIZ03</strain>
    </source>
</reference>
<proteinExistence type="predicted"/>
<organism evidence="1 2">
    <name type="scientific">Rhodoferax lithotrophicus</name>
    <dbReference type="NCBI Taxonomy" id="2798804"/>
    <lineage>
        <taxon>Bacteria</taxon>
        <taxon>Pseudomonadati</taxon>
        <taxon>Pseudomonadota</taxon>
        <taxon>Betaproteobacteria</taxon>
        <taxon>Burkholderiales</taxon>
        <taxon>Comamonadaceae</taxon>
        <taxon>Rhodoferax</taxon>
    </lineage>
</organism>
<keyword evidence="2" id="KW-1185">Reference proteome</keyword>
<name>A0ABN6DAD0_9BURK</name>
<dbReference type="Proteomes" id="UP000824366">
    <property type="component" value="Chromosome"/>
</dbReference>
<evidence type="ECO:0000313" key="1">
    <source>
        <dbReference type="EMBL" id="BCO26963.1"/>
    </source>
</evidence>
<gene>
    <name evidence="1" type="ORF">MIZ03_1850</name>
</gene>